<feature type="transmembrane region" description="Helical" evidence="5">
    <location>
        <begin position="136"/>
        <end position="162"/>
    </location>
</feature>
<dbReference type="GO" id="GO:0030026">
    <property type="term" value="P:intracellular manganese ion homeostasis"/>
    <property type="evidence" value="ECO:0007669"/>
    <property type="project" value="InterPro"/>
</dbReference>
<dbReference type="OrthoDB" id="9781287at2"/>
<protein>
    <submittedName>
        <fullName evidence="6">VIT1/CCC1 family predicted Fe2+/Mn2+ transporter</fullName>
    </submittedName>
</protein>
<dbReference type="EMBL" id="QUMS01000005">
    <property type="protein sequence ID" value="REG05380.1"/>
    <property type="molecule type" value="Genomic_DNA"/>
</dbReference>
<accession>A0A347ZWF6</accession>
<gene>
    <name evidence="6" type="ORF">DFR64_2780</name>
</gene>
<dbReference type="RefSeq" id="WP_116226049.1">
    <property type="nucleotide sequence ID" value="NZ_AP018437.1"/>
</dbReference>
<dbReference type="CDD" id="cd02431">
    <property type="entry name" value="Ferritin_CCC1_C"/>
    <property type="match status" value="1"/>
</dbReference>
<proteinExistence type="predicted"/>
<evidence type="ECO:0000313" key="7">
    <source>
        <dbReference type="Proteomes" id="UP000256388"/>
    </source>
</evidence>
<dbReference type="InterPro" id="IPR009078">
    <property type="entry name" value="Ferritin-like_SF"/>
</dbReference>
<evidence type="ECO:0000256" key="5">
    <source>
        <dbReference type="SAM" id="Phobius"/>
    </source>
</evidence>
<keyword evidence="3 5" id="KW-1133">Transmembrane helix</keyword>
<sequence>MTTITAQQKEHLKVLQREEINGHFTYAKLAGVVKDANNAAVIKHISGEELKHYNVWKSYTGEDIKPNKFKINLYYWIAKILGLTFGIRLMEQGEEKVQVIYSKLLDDVPEAAQILADEEKHEDELMEMLDEESLRYAGSVVLGLNDALVELTGALAGLTFAFKDSRTIALAGLITGISASFSMAASDYLSNKADDDGKNPTRSAIYTGIAYLITVMLLILPFLILSNYMVSLVWTLLNAILVIALFNYYISVARGYNFKQRFFEMAAISMGVALFSFLLGNVISGWLGVKSS</sequence>
<dbReference type="GO" id="GO:0012505">
    <property type="term" value="C:endomembrane system"/>
    <property type="evidence" value="ECO:0007669"/>
    <property type="project" value="UniProtKB-SubCell"/>
</dbReference>
<reference evidence="6 7" key="1">
    <citation type="submission" date="2018-08" db="EMBL/GenBank/DDBJ databases">
        <title>Genomic Encyclopedia of Type Strains, Phase IV (KMG-IV): sequencing the most valuable type-strain genomes for metagenomic binning, comparative biology and taxonomic classification.</title>
        <authorList>
            <person name="Goeker M."/>
        </authorList>
    </citation>
    <scope>NUCLEOTIDE SEQUENCE [LARGE SCALE GENOMIC DNA]</scope>
    <source>
        <strain evidence="6 7">DSM 23923</strain>
    </source>
</reference>
<comment type="subcellular location">
    <subcellularLocation>
        <location evidence="1">Endomembrane system</location>
        <topology evidence="1">Multi-pass membrane protein</topology>
    </subcellularLocation>
</comment>
<dbReference type="Pfam" id="PF01988">
    <property type="entry name" value="VIT1"/>
    <property type="match status" value="1"/>
</dbReference>
<comment type="caution">
    <text evidence="6">The sequence shown here is derived from an EMBL/GenBank/DDBJ whole genome shotgun (WGS) entry which is preliminary data.</text>
</comment>
<dbReference type="InterPro" id="IPR039376">
    <property type="entry name" value="Ferritin_CCC1_N"/>
</dbReference>
<evidence type="ECO:0000313" key="6">
    <source>
        <dbReference type="EMBL" id="REG05380.1"/>
    </source>
</evidence>
<feature type="transmembrane region" description="Helical" evidence="5">
    <location>
        <begin position="262"/>
        <end position="287"/>
    </location>
</feature>
<dbReference type="InterPro" id="IPR008217">
    <property type="entry name" value="Ccc1_fam"/>
</dbReference>
<feature type="transmembrane region" description="Helical" evidence="5">
    <location>
        <begin position="231"/>
        <end position="250"/>
    </location>
</feature>
<feature type="transmembrane region" description="Helical" evidence="5">
    <location>
        <begin position="168"/>
        <end position="185"/>
    </location>
</feature>
<dbReference type="Proteomes" id="UP000256388">
    <property type="component" value="Unassembled WGS sequence"/>
</dbReference>
<evidence type="ECO:0000256" key="1">
    <source>
        <dbReference type="ARBA" id="ARBA00004127"/>
    </source>
</evidence>
<evidence type="ECO:0000256" key="3">
    <source>
        <dbReference type="ARBA" id="ARBA00022989"/>
    </source>
</evidence>
<keyword evidence="2 5" id="KW-0812">Transmembrane</keyword>
<dbReference type="GO" id="GO:0005384">
    <property type="term" value="F:manganese ion transmembrane transporter activity"/>
    <property type="evidence" value="ECO:0007669"/>
    <property type="project" value="InterPro"/>
</dbReference>
<evidence type="ECO:0000256" key="4">
    <source>
        <dbReference type="ARBA" id="ARBA00023136"/>
    </source>
</evidence>
<keyword evidence="7" id="KW-1185">Reference proteome</keyword>
<organism evidence="6 7">
    <name type="scientific">Pelolinea submarina</name>
    <dbReference type="NCBI Taxonomy" id="913107"/>
    <lineage>
        <taxon>Bacteria</taxon>
        <taxon>Bacillati</taxon>
        <taxon>Chloroflexota</taxon>
        <taxon>Anaerolineae</taxon>
        <taxon>Anaerolineales</taxon>
        <taxon>Anaerolineaceae</taxon>
        <taxon>Pelolinea</taxon>
    </lineage>
</organism>
<dbReference type="SUPFAM" id="SSF47240">
    <property type="entry name" value="Ferritin-like"/>
    <property type="match status" value="1"/>
</dbReference>
<feature type="transmembrane region" description="Helical" evidence="5">
    <location>
        <begin position="205"/>
        <end position="225"/>
    </location>
</feature>
<dbReference type="CDD" id="cd01044">
    <property type="entry name" value="Ferritin_CCC1_N"/>
    <property type="match status" value="1"/>
</dbReference>
<evidence type="ECO:0000256" key="2">
    <source>
        <dbReference type="ARBA" id="ARBA00022692"/>
    </source>
</evidence>
<name>A0A347ZWF6_9CHLR</name>
<keyword evidence="4 5" id="KW-0472">Membrane</keyword>
<dbReference type="AlphaFoldDB" id="A0A347ZWF6"/>